<gene>
    <name evidence="3" type="ORF">Kpol_1044p16</name>
</gene>
<feature type="compositionally biased region" description="Low complexity" evidence="1">
    <location>
        <begin position="257"/>
        <end position="279"/>
    </location>
</feature>
<protein>
    <submittedName>
        <fullName evidence="3">Uncharacterized protein</fullName>
    </submittedName>
</protein>
<evidence type="ECO:0000313" key="3">
    <source>
        <dbReference type="EMBL" id="EDO15957.1"/>
    </source>
</evidence>
<reference evidence="3 4" key="1">
    <citation type="journal article" date="2007" name="Proc. Natl. Acad. Sci. U.S.A.">
        <title>Independent sorting-out of thousands of duplicated gene pairs in two yeast species descended from a whole-genome duplication.</title>
        <authorList>
            <person name="Scannell D.R."/>
            <person name="Frank A.C."/>
            <person name="Conant G.C."/>
            <person name="Byrne K.P."/>
            <person name="Woolfit M."/>
            <person name="Wolfe K.H."/>
        </authorList>
    </citation>
    <scope>NUCLEOTIDE SEQUENCE [LARGE SCALE GENOMIC DNA]</scope>
    <source>
        <strain evidence="4">ATCC 22028 / DSM 70294 / BCRC 21397 / CBS 2163 / NBRC 10782 / NRRL Y-8283 / UCD 57-17</strain>
    </source>
</reference>
<organism evidence="4">
    <name type="scientific">Vanderwaltozyma polyspora (strain ATCC 22028 / DSM 70294 / BCRC 21397 / CBS 2163 / NBRC 10782 / NRRL Y-8283 / UCD 57-17)</name>
    <name type="common">Kluyveromyces polysporus</name>
    <dbReference type="NCBI Taxonomy" id="436907"/>
    <lineage>
        <taxon>Eukaryota</taxon>
        <taxon>Fungi</taxon>
        <taxon>Dikarya</taxon>
        <taxon>Ascomycota</taxon>
        <taxon>Saccharomycotina</taxon>
        <taxon>Saccharomycetes</taxon>
        <taxon>Saccharomycetales</taxon>
        <taxon>Saccharomycetaceae</taxon>
        <taxon>Vanderwaltozyma</taxon>
    </lineage>
</organism>
<feature type="transmembrane region" description="Helical" evidence="2">
    <location>
        <begin position="167"/>
        <end position="190"/>
    </location>
</feature>
<dbReference type="FunCoup" id="A7TP47">
    <property type="interactions" value="26"/>
</dbReference>
<feature type="transmembrane region" description="Helical" evidence="2">
    <location>
        <begin position="210"/>
        <end position="230"/>
    </location>
</feature>
<proteinExistence type="predicted"/>
<dbReference type="PANTHER" id="PTHR28297">
    <property type="entry name" value="FUNGAL PROTEIN"/>
    <property type="match status" value="1"/>
</dbReference>
<keyword evidence="2" id="KW-0472">Membrane</keyword>
<dbReference type="OMA" id="WEGNDER"/>
<dbReference type="eggNOG" id="ENOG502S4IY">
    <property type="taxonomic scope" value="Eukaryota"/>
</dbReference>
<dbReference type="OrthoDB" id="15595at2759"/>
<dbReference type="EMBL" id="DS480438">
    <property type="protein sequence ID" value="EDO15957.1"/>
    <property type="molecule type" value="Genomic_DNA"/>
</dbReference>
<dbReference type="PANTHER" id="PTHR28297:SF1">
    <property type="entry name" value="FUNGAL PROTEIN"/>
    <property type="match status" value="1"/>
</dbReference>
<feature type="transmembrane region" description="Helical" evidence="2">
    <location>
        <begin position="58"/>
        <end position="79"/>
    </location>
</feature>
<dbReference type="AlphaFoldDB" id="A7TP47"/>
<dbReference type="RefSeq" id="XP_001643815.1">
    <property type="nucleotide sequence ID" value="XM_001643765.1"/>
</dbReference>
<dbReference type="Proteomes" id="UP000000267">
    <property type="component" value="Unassembled WGS sequence"/>
</dbReference>
<evidence type="ECO:0000256" key="2">
    <source>
        <dbReference type="SAM" id="Phobius"/>
    </source>
</evidence>
<dbReference type="InParanoid" id="A7TP47"/>
<accession>A7TP47</accession>
<keyword evidence="2" id="KW-0812">Transmembrane</keyword>
<feature type="region of interest" description="Disordered" evidence="1">
    <location>
        <begin position="256"/>
        <end position="300"/>
    </location>
</feature>
<keyword evidence="4" id="KW-1185">Reference proteome</keyword>
<dbReference type="GeneID" id="5544073"/>
<dbReference type="HOGENOM" id="CLU_076682_0_0_1"/>
<evidence type="ECO:0000256" key="1">
    <source>
        <dbReference type="SAM" id="MobiDB-lite"/>
    </source>
</evidence>
<feature type="transmembrane region" description="Helical" evidence="2">
    <location>
        <begin position="12"/>
        <end position="38"/>
    </location>
</feature>
<dbReference type="KEGG" id="vpo:Kpol_1044p16"/>
<dbReference type="PhylomeDB" id="A7TP47"/>
<keyword evidence="2" id="KW-1133">Transmembrane helix</keyword>
<dbReference type="InterPro" id="IPR018852">
    <property type="entry name" value="DUF2456"/>
</dbReference>
<feature type="compositionally biased region" description="Polar residues" evidence="1">
    <location>
        <begin position="280"/>
        <end position="293"/>
    </location>
</feature>
<evidence type="ECO:0000313" key="4">
    <source>
        <dbReference type="Proteomes" id="UP000000267"/>
    </source>
</evidence>
<sequence length="300" mass="34129">MMNTKDIAFTLFYLFFIQGFISGIVGGGVEFGIAYGMYHNSKNLVKLWSFPNTLSGDCALTFFVQIGVTWVLGELMVGWDCYNNKACKLPDWLVKEKPDRHIATFKYLFFEPNRGLLKDDPNYDEEDYGNPNSFLTYLKRNFFTYYPNKKFFPNLVAWAINKIARGLIFSVPIFCIVWPVTMGILAGIGHKIGKDDYYFNHKWTPQTAKLIFGFVVGIISAPVVAMVVILRNEWYRQDLLENNLPQNDIEDIEKAAAHNQQAQDDQLTTTSSSSTVNSSFNDQLVNTDTNIGNSDKPIVV</sequence>
<name>A7TP47_VANPO</name>
<dbReference type="Pfam" id="PF10445">
    <property type="entry name" value="DUF2456"/>
    <property type="match status" value="1"/>
</dbReference>